<protein>
    <recommendedName>
        <fullName evidence="1">F-box domain-containing protein</fullName>
    </recommendedName>
</protein>
<dbReference type="Proteomes" id="UP000826271">
    <property type="component" value="Unassembled WGS sequence"/>
</dbReference>
<dbReference type="InterPro" id="IPR036047">
    <property type="entry name" value="F-box-like_dom_sf"/>
</dbReference>
<dbReference type="InterPro" id="IPR053772">
    <property type="entry name" value="At1g61320/At1g61330-like"/>
</dbReference>
<keyword evidence="3" id="KW-1185">Reference proteome</keyword>
<dbReference type="SUPFAM" id="SSF52047">
    <property type="entry name" value="RNI-like"/>
    <property type="match status" value="1"/>
</dbReference>
<dbReference type="Pfam" id="PF00646">
    <property type="entry name" value="F-box"/>
    <property type="match status" value="1"/>
</dbReference>
<feature type="domain" description="F-box" evidence="1">
    <location>
        <begin position="3"/>
        <end position="39"/>
    </location>
</feature>
<dbReference type="InterPro" id="IPR001810">
    <property type="entry name" value="F-box_dom"/>
</dbReference>
<dbReference type="PANTHER" id="PTHR34145:SF28">
    <property type="entry name" value="F-BOX DOMAIN-CONTAINING PROTEIN"/>
    <property type="match status" value="1"/>
</dbReference>
<dbReference type="PANTHER" id="PTHR34145">
    <property type="entry name" value="OS02G0105600 PROTEIN"/>
    <property type="match status" value="1"/>
</dbReference>
<dbReference type="SMART" id="SM00256">
    <property type="entry name" value="FBOX"/>
    <property type="match status" value="1"/>
</dbReference>
<dbReference type="EMBL" id="WHWC01000003">
    <property type="protein sequence ID" value="KAG8386945.1"/>
    <property type="molecule type" value="Genomic_DNA"/>
</dbReference>
<evidence type="ECO:0000313" key="3">
    <source>
        <dbReference type="Proteomes" id="UP000826271"/>
    </source>
</evidence>
<dbReference type="SUPFAM" id="SSF81383">
    <property type="entry name" value="F-box domain"/>
    <property type="match status" value="1"/>
</dbReference>
<evidence type="ECO:0000259" key="1">
    <source>
        <dbReference type="PROSITE" id="PS50181"/>
    </source>
</evidence>
<organism evidence="2 3">
    <name type="scientific">Buddleja alternifolia</name>
    <dbReference type="NCBI Taxonomy" id="168488"/>
    <lineage>
        <taxon>Eukaryota</taxon>
        <taxon>Viridiplantae</taxon>
        <taxon>Streptophyta</taxon>
        <taxon>Embryophyta</taxon>
        <taxon>Tracheophyta</taxon>
        <taxon>Spermatophyta</taxon>
        <taxon>Magnoliopsida</taxon>
        <taxon>eudicotyledons</taxon>
        <taxon>Gunneridae</taxon>
        <taxon>Pentapetalae</taxon>
        <taxon>asterids</taxon>
        <taxon>lamiids</taxon>
        <taxon>Lamiales</taxon>
        <taxon>Scrophulariaceae</taxon>
        <taxon>Buddlejeae</taxon>
        <taxon>Buddleja</taxon>
    </lineage>
</organism>
<comment type="caution">
    <text evidence="2">The sequence shown here is derived from an EMBL/GenBank/DDBJ whole genome shotgun (WGS) entry which is preliminary data.</text>
</comment>
<dbReference type="Gene3D" id="1.20.1280.50">
    <property type="match status" value="1"/>
</dbReference>
<dbReference type="PROSITE" id="PS50181">
    <property type="entry name" value="FBOX"/>
    <property type="match status" value="1"/>
</dbReference>
<reference evidence="2" key="1">
    <citation type="submission" date="2019-10" db="EMBL/GenBank/DDBJ databases">
        <authorList>
            <person name="Zhang R."/>
            <person name="Pan Y."/>
            <person name="Wang J."/>
            <person name="Ma R."/>
            <person name="Yu S."/>
        </authorList>
    </citation>
    <scope>NUCLEOTIDE SEQUENCE</scope>
    <source>
        <strain evidence="2">LA-IB0</strain>
        <tissue evidence="2">Leaf</tissue>
    </source>
</reference>
<dbReference type="Pfam" id="PF23622">
    <property type="entry name" value="LRR_At1g61320_AtMIF1"/>
    <property type="match status" value="1"/>
</dbReference>
<name>A0AAV6XZN9_9LAMI</name>
<gene>
    <name evidence="2" type="ORF">BUALT_Bualt03G0201500</name>
</gene>
<dbReference type="AlphaFoldDB" id="A0AAV6XZN9"/>
<dbReference type="Gene3D" id="3.80.10.10">
    <property type="entry name" value="Ribonuclease Inhibitor"/>
    <property type="match status" value="1"/>
</dbReference>
<sequence>MAETSIKDLPVDLLVRILSYVPTIDASRATLVSQQWQNLWHHIARLNFDMSLYHSPSKKNLFNSREDFAEIVTQTLLLRPKTTPLDSFRLVFSYRRCLRTQRQVDSWIRHAITSGVGIFRLSFEGEQFIKTEGDSFARVCRNDGFPSLTSIYLHDVTLNDEVLFAMVSNCVNLEFLSLSCLRGLRNFKIHSDSLEELVLGYFKPSFSRAVGSLDICAPNLSTIAFEFFCVKKYYSSDLSSLVEADLDFTDGEQRDYIYCWDILKLLSGVDSLDILNLNINQYILFEFVDIKYAPHRSVLMNVKYLALQTEYEESDLVRIGEFLKLCPELELLVLDSLNEKDGRDSKEFKSKPLILEIPSLKQVEMKNYRGSENELYVVEVLKTHKVVLQKIVAFQQEVNGKLPPPFVLFDTS</sequence>
<evidence type="ECO:0000313" key="2">
    <source>
        <dbReference type="EMBL" id="KAG8386945.1"/>
    </source>
</evidence>
<accession>A0AAV6XZN9</accession>
<proteinExistence type="predicted"/>
<dbReference type="InterPro" id="IPR032675">
    <property type="entry name" value="LRR_dom_sf"/>
</dbReference>
<dbReference type="InterPro" id="IPR055357">
    <property type="entry name" value="LRR_At1g61320_AtMIF1"/>
</dbReference>